<dbReference type="AlphaFoldDB" id="A0A9X1SS01"/>
<name>A0A9X1SS01_9ACTN</name>
<protein>
    <submittedName>
        <fullName evidence="1">Uncharacterized protein</fullName>
    </submittedName>
</protein>
<comment type="caution">
    <text evidence="1">The sequence shown here is derived from an EMBL/GenBank/DDBJ whole genome shotgun (WGS) entry which is preliminary data.</text>
</comment>
<gene>
    <name evidence="1" type="ORF">LR394_04225</name>
</gene>
<organism evidence="1 2">
    <name type="scientific">Kineosporia babensis</name>
    <dbReference type="NCBI Taxonomy" id="499548"/>
    <lineage>
        <taxon>Bacteria</taxon>
        <taxon>Bacillati</taxon>
        <taxon>Actinomycetota</taxon>
        <taxon>Actinomycetes</taxon>
        <taxon>Kineosporiales</taxon>
        <taxon>Kineosporiaceae</taxon>
        <taxon>Kineosporia</taxon>
    </lineage>
</organism>
<dbReference type="EMBL" id="JAJOMB010000002">
    <property type="protein sequence ID" value="MCD5310089.1"/>
    <property type="molecule type" value="Genomic_DNA"/>
</dbReference>
<keyword evidence="2" id="KW-1185">Reference proteome</keyword>
<dbReference type="RefSeq" id="WP_231439017.1">
    <property type="nucleotide sequence ID" value="NZ_JAJOMB010000002.1"/>
</dbReference>
<evidence type="ECO:0000313" key="1">
    <source>
        <dbReference type="EMBL" id="MCD5310089.1"/>
    </source>
</evidence>
<accession>A0A9X1SS01</accession>
<dbReference type="Proteomes" id="UP001138997">
    <property type="component" value="Unassembled WGS sequence"/>
</dbReference>
<proteinExistence type="predicted"/>
<reference evidence="1" key="1">
    <citation type="submission" date="2021-11" db="EMBL/GenBank/DDBJ databases">
        <title>Streptomyces corallinus and Kineosporia corallina sp. nov., two new coral-derived marine actinobacteria.</title>
        <authorList>
            <person name="Buangrab K."/>
            <person name="Sutthacheep M."/>
            <person name="Yeemin T."/>
            <person name="Harunari E."/>
            <person name="Igarashi Y."/>
            <person name="Sripreechasak P."/>
            <person name="Kanchanasin P."/>
            <person name="Tanasupawat S."/>
            <person name="Phongsopitanun W."/>
        </authorList>
    </citation>
    <scope>NUCLEOTIDE SEQUENCE</scope>
    <source>
        <strain evidence="1">JCM 31032</strain>
    </source>
</reference>
<sequence length="101" mass="10993">MPHPPAVGLFRAAPGASDQQRRRARIEIALCAGAEGYALLETFDLADSLRDEDETLQAVRALGNKHGLHALIVAGPLERTRIDELADELQLITVRVPSSRL</sequence>
<evidence type="ECO:0000313" key="2">
    <source>
        <dbReference type="Proteomes" id="UP001138997"/>
    </source>
</evidence>